<sequence length="992" mass="106115">MTSSFRTASGGRVDRDRPVNFTFDGKAYVGLHGDTLASALLANGVHLVGRSFKYHRPRGIVGSGADEPNALVGVRRDAARYTPNLLATQVELYDGLAAVSQNRYPSLEYDCMAVNDTLLGRFIPAGFYYKTFMWPKGAWDKLYEPRIRKAAGLGVAPTAPDPDVYTQRYAHADILVIGAGPAGIAAAQQAAASGARVILADDRPAMGGSLLAAADTTVDGEDARAWLRGSLAALAALSNVTMLPRTIAFGYYPHNWIGLAEKLTDHLPYPASGQPRERLWQVRARQVVIAAGSIERPLVFPDNDRPGIMLADAARTYLQEYGVMVGRKAVIVAAHDSAYRVAHELRAAGIEIAAIVDIRSPVPAAQSARDAGLRVLCDAKVEGTRGRLRVSAITITADGKRETLACDTVLMAGGFTPSVHLFSQSRGKLVWDEAIQAYLPGESGEAERSAGACRGRFALSEALADGAEAGRSAARDAGFSPMDLPIPSAQGARACGGGGHIGAVPTGADLSRAKAFVDWQNDVTARDIALAAREGFLSIEHVKRYTTTGMATDQGKLSNINALGIVSNVTGRSIPEIGLTTFRAPYTPVTFGTLAGKARGDLFDPMRVTAIHDWAAEHGAVFEDVGNWKRARYFPRHGEDMHAAVGRECLQVRNQVGIFDASTLGKIEVVGPDAAEFMNRFYVNAWLKLGVGRCRYGVLLREDGFVLDDGVVGRLAPDRFHVTTTTGGAARVLAMMEDYLQTEWSDLKVWLTSTTEQWSVIAVQGPKARAVLAPLVTGIDLSAEAFPHMSIADAQICGVPMRLMRVSFTGELGFEVNVPSGHGRMVWEAIWECGRSNGMLAYGTETMHVLRAEKGFIIIGQETDGTVTPDDAGLGWAIGKAKPDFVGKRSLARPAMIAPDRKQLVGLLTHDAATVLEEGAQITDPLDPRAAIGHVTSAYHSVALGRSIALALVRGGRARMGHTLHVPMPDGAITAEVVQPVFLDPEGARIHV</sequence>
<dbReference type="NCBIfam" id="TIGR01372">
    <property type="entry name" value="soxA"/>
    <property type="match status" value="1"/>
</dbReference>
<dbReference type="Gene3D" id="3.10.20.440">
    <property type="entry name" value="2Fe-2S iron-sulphur cluster binding domain, sarcosine oxidase, alpha subunit, N-terminal domain"/>
    <property type="match status" value="1"/>
</dbReference>
<dbReference type="Pfam" id="PF13510">
    <property type="entry name" value="Fer2_4"/>
    <property type="match status" value="1"/>
</dbReference>
<evidence type="ECO:0000313" key="9">
    <source>
        <dbReference type="Proteomes" id="UP000275727"/>
    </source>
</evidence>
<comment type="similarity">
    <text evidence="1">Belongs to the GcvT family.</text>
</comment>
<evidence type="ECO:0000259" key="3">
    <source>
        <dbReference type="Pfam" id="PF01571"/>
    </source>
</evidence>
<proteinExistence type="inferred from homology"/>
<evidence type="ECO:0000259" key="6">
    <source>
        <dbReference type="Pfam" id="PF17806"/>
    </source>
</evidence>
<dbReference type="Gene3D" id="1.10.10.1100">
    <property type="entry name" value="BFD-like [2Fe-2S]-binding domain"/>
    <property type="match status" value="1"/>
</dbReference>
<protein>
    <submittedName>
        <fullName evidence="7">Sarcosine oxidase subunit alpha</fullName>
    </submittedName>
</protein>
<dbReference type="InterPro" id="IPR042204">
    <property type="entry name" value="2Fe-2S-bd_N"/>
</dbReference>
<dbReference type="Gene3D" id="3.50.50.60">
    <property type="entry name" value="FAD/NAD(P)-binding domain"/>
    <property type="match status" value="1"/>
</dbReference>
<dbReference type="InterPro" id="IPR036188">
    <property type="entry name" value="FAD/NAD-bd_sf"/>
</dbReference>
<dbReference type="Proteomes" id="UP000275727">
    <property type="component" value="Chromosome"/>
</dbReference>
<evidence type="ECO:0000259" key="4">
    <source>
        <dbReference type="Pfam" id="PF07992"/>
    </source>
</evidence>
<dbReference type="SUPFAM" id="SSF51905">
    <property type="entry name" value="FAD/NAD(P)-binding domain"/>
    <property type="match status" value="1"/>
</dbReference>
<evidence type="ECO:0000259" key="5">
    <source>
        <dbReference type="Pfam" id="PF08669"/>
    </source>
</evidence>
<dbReference type="Gene3D" id="3.30.1360.120">
    <property type="entry name" value="Probable tRNA modification gtpase trme, domain 1"/>
    <property type="match status" value="1"/>
</dbReference>
<gene>
    <name evidence="8" type="ORF">DFR51_0783</name>
    <name evidence="7" type="ORF">SmB9_18540</name>
</gene>
<dbReference type="GO" id="GO:0046653">
    <property type="term" value="P:tetrahydrofolate metabolic process"/>
    <property type="evidence" value="ECO:0007669"/>
    <property type="project" value="InterPro"/>
</dbReference>
<dbReference type="GO" id="GO:0008115">
    <property type="term" value="F:sarcosine oxidase activity"/>
    <property type="evidence" value="ECO:0007669"/>
    <property type="project" value="InterPro"/>
</dbReference>
<evidence type="ECO:0000256" key="2">
    <source>
        <dbReference type="ARBA" id="ARBA00023002"/>
    </source>
</evidence>
<dbReference type="InterPro" id="IPR041854">
    <property type="entry name" value="BFD-like_2Fe2S-bd_dom_sf"/>
</dbReference>
<feature type="domain" description="GCVT N-terminal" evidence="3">
    <location>
        <begin position="611"/>
        <end position="882"/>
    </location>
</feature>
<dbReference type="EMBL" id="RBWX01000007">
    <property type="protein sequence ID" value="RKS91227.1"/>
    <property type="molecule type" value="Genomic_DNA"/>
</dbReference>
<dbReference type="SUPFAM" id="SSF103025">
    <property type="entry name" value="Folate-binding domain"/>
    <property type="match status" value="1"/>
</dbReference>
<reference evidence="7 9" key="1">
    <citation type="submission" date="2018-06" db="EMBL/GenBank/DDBJ databases">
        <title>Complete Genome Sequence of the Microcystin-Degrading Bacterium Sphingosinicella microcystinivorans Strain B-9.</title>
        <authorList>
            <person name="Jin H."/>
            <person name="Nishizawa T."/>
            <person name="Guo Y."/>
            <person name="Nishizawa A."/>
            <person name="Park H."/>
            <person name="Kato H."/>
            <person name="Tsuji K."/>
            <person name="Harada K."/>
        </authorList>
    </citation>
    <scope>NUCLEOTIDE SEQUENCE [LARGE SCALE GENOMIC DNA]</scope>
    <source>
        <strain evidence="7 9">B9</strain>
    </source>
</reference>
<dbReference type="Pfam" id="PF08669">
    <property type="entry name" value="GCV_T_C"/>
    <property type="match status" value="1"/>
</dbReference>
<dbReference type="PRINTS" id="PR00368">
    <property type="entry name" value="FADPNR"/>
</dbReference>
<evidence type="ECO:0000313" key="8">
    <source>
        <dbReference type="EMBL" id="RKS91227.1"/>
    </source>
</evidence>
<dbReference type="Proteomes" id="UP000276029">
    <property type="component" value="Unassembled WGS sequence"/>
</dbReference>
<dbReference type="RefSeq" id="WP_121047703.1">
    <property type="nucleotide sequence ID" value="NZ_AP018711.1"/>
</dbReference>
<dbReference type="PANTHER" id="PTHR43757:SF2">
    <property type="entry name" value="AMINOMETHYLTRANSFERASE, MITOCHONDRIAL"/>
    <property type="match status" value="1"/>
</dbReference>
<dbReference type="PIRSF" id="PIRSF037980">
    <property type="entry name" value="SoxA"/>
    <property type="match status" value="1"/>
</dbReference>
<keyword evidence="2" id="KW-0560">Oxidoreductase</keyword>
<dbReference type="SUPFAM" id="SSF101790">
    <property type="entry name" value="Aminomethyltransferase beta-barrel domain"/>
    <property type="match status" value="1"/>
</dbReference>
<reference evidence="8 10" key="2">
    <citation type="submission" date="2018-10" db="EMBL/GenBank/DDBJ databases">
        <title>Genomic Encyclopedia of Type Strains, Phase IV (KMG-IV): sequencing the most valuable type-strain genomes for metagenomic binning, comparative biology and taxonomic classification.</title>
        <authorList>
            <person name="Goeker M."/>
        </authorList>
    </citation>
    <scope>NUCLEOTIDE SEQUENCE [LARGE SCALE GENOMIC DNA]</scope>
    <source>
        <strain evidence="8 10">DSM 19791</strain>
    </source>
</reference>
<dbReference type="KEGG" id="smic:SmB9_18540"/>
<dbReference type="InterPro" id="IPR006222">
    <property type="entry name" value="GCVT_N"/>
</dbReference>
<dbReference type="InterPro" id="IPR006277">
    <property type="entry name" value="Sarcosine_oxidase_asu"/>
</dbReference>
<keyword evidence="10" id="KW-1185">Reference proteome</keyword>
<dbReference type="EMBL" id="AP018711">
    <property type="protein sequence ID" value="BBE34196.1"/>
    <property type="molecule type" value="Genomic_DNA"/>
</dbReference>
<dbReference type="PANTHER" id="PTHR43757">
    <property type="entry name" value="AMINOMETHYLTRANSFERASE"/>
    <property type="match status" value="1"/>
</dbReference>
<dbReference type="InterPro" id="IPR027266">
    <property type="entry name" value="TrmE/GcvT-like"/>
</dbReference>
<dbReference type="InterPro" id="IPR013977">
    <property type="entry name" value="GcvT_C"/>
</dbReference>
<dbReference type="Pfam" id="PF07992">
    <property type="entry name" value="Pyr_redox_2"/>
    <property type="match status" value="1"/>
</dbReference>
<evidence type="ECO:0000313" key="7">
    <source>
        <dbReference type="EMBL" id="BBE34196.1"/>
    </source>
</evidence>
<dbReference type="Pfam" id="PF01571">
    <property type="entry name" value="GCV_T"/>
    <property type="match status" value="1"/>
</dbReference>
<dbReference type="InterPro" id="IPR028896">
    <property type="entry name" value="GcvT/YgfZ/DmdA"/>
</dbReference>
<dbReference type="InterPro" id="IPR023753">
    <property type="entry name" value="FAD/NAD-binding_dom"/>
</dbReference>
<dbReference type="AlphaFoldDB" id="A0AAD1G137"/>
<evidence type="ECO:0000313" key="10">
    <source>
        <dbReference type="Proteomes" id="UP000276029"/>
    </source>
</evidence>
<feature type="domain" description="FAD/NAD(P)-binding" evidence="4">
    <location>
        <begin position="173"/>
        <end position="432"/>
    </location>
</feature>
<feature type="domain" description="Aminomethyltransferase C-terminal" evidence="5">
    <location>
        <begin position="902"/>
        <end position="984"/>
    </location>
</feature>
<feature type="domain" description="SoxA A3" evidence="6">
    <location>
        <begin position="514"/>
        <end position="596"/>
    </location>
</feature>
<dbReference type="PRINTS" id="PR00411">
    <property type="entry name" value="PNDRDTASEI"/>
</dbReference>
<accession>A0AAD1G137</accession>
<dbReference type="InterPro" id="IPR029043">
    <property type="entry name" value="GcvT/YgfZ_C"/>
</dbReference>
<dbReference type="Pfam" id="PF17806">
    <property type="entry name" value="SO_alpha_A3"/>
    <property type="match status" value="1"/>
</dbReference>
<organism evidence="7 9">
    <name type="scientific">Sphingosinicella microcystinivorans</name>
    <dbReference type="NCBI Taxonomy" id="335406"/>
    <lineage>
        <taxon>Bacteria</taxon>
        <taxon>Pseudomonadati</taxon>
        <taxon>Pseudomonadota</taxon>
        <taxon>Alphaproteobacteria</taxon>
        <taxon>Sphingomonadales</taxon>
        <taxon>Sphingosinicellaceae</taxon>
        <taxon>Sphingosinicella</taxon>
    </lineage>
</organism>
<dbReference type="InterPro" id="IPR041117">
    <property type="entry name" value="SoxA_A3"/>
</dbReference>
<name>A0AAD1G137_SPHMI</name>
<evidence type="ECO:0000256" key="1">
    <source>
        <dbReference type="ARBA" id="ARBA00008609"/>
    </source>
</evidence>